<dbReference type="EMBL" id="JAJFAZ020000005">
    <property type="protein sequence ID" value="KAI5330162.1"/>
    <property type="molecule type" value="Genomic_DNA"/>
</dbReference>
<comment type="caution">
    <text evidence="1">The sequence shown here is derived from an EMBL/GenBank/DDBJ whole genome shotgun (WGS) entry which is preliminary data.</text>
</comment>
<name>A0AAD4VTU1_PRUDU</name>
<dbReference type="Proteomes" id="UP001054821">
    <property type="component" value="Chromosome 5"/>
</dbReference>
<keyword evidence="2" id="KW-1185">Reference proteome</keyword>
<sequence>MVFLSWQARDQLVPLASITSSSILRGVFAHGRPEIAYAKSLLSKRPASSVISTFAVVYFAENLERLWVVNDGFLPARILVDLHQVRLFCLFYARLVKLLDRDGASELGIQC</sequence>
<gene>
    <name evidence="1" type="ORF">L3X38_029560</name>
</gene>
<protein>
    <submittedName>
        <fullName evidence="1">Uncharacterized protein</fullName>
    </submittedName>
</protein>
<accession>A0AAD4VTU1</accession>
<evidence type="ECO:0000313" key="2">
    <source>
        <dbReference type="Proteomes" id="UP001054821"/>
    </source>
</evidence>
<organism evidence="1 2">
    <name type="scientific">Prunus dulcis</name>
    <name type="common">Almond</name>
    <name type="synonym">Amygdalus dulcis</name>
    <dbReference type="NCBI Taxonomy" id="3755"/>
    <lineage>
        <taxon>Eukaryota</taxon>
        <taxon>Viridiplantae</taxon>
        <taxon>Streptophyta</taxon>
        <taxon>Embryophyta</taxon>
        <taxon>Tracheophyta</taxon>
        <taxon>Spermatophyta</taxon>
        <taxon>Magnoliopsida</taxon>
        <taxon>eudicotyledons</taxon>
        <taxon>Gunneridae</taxon>
        <taxon>Pentapetalae</taxon>
        <taxon>rosids</taxon>
        <taxon>fabids</taxon>
        <taxon>Rosales</taxon>
        <taxon>Rosaceae</taxon>
        <taxon>Amygdaloideae</taxon>
        <taxon>Amygdaleae</taxon>
        <taxon>Prunus</taxon>
    </lineage>
</organism>
<proteinExistence type="predicted"/>
<evidence type="ECO:0000313" key="1">
    <source>
        <dbReference type="EMBL" id="KAI5330162.1"/>
    </source>
</evidence>
<reference evidence="1 2" key="1">
    <citation type="journal article" date="2022" name="G3 (Bethesda)">
        <title>Whole-genome sequence and methylome profiling of the almond [Prunus dulcis (Mill.) D.A. Webb] cultivar 'Nonpareil'.</title>
        <authorList>
            <person name="D'Amico-Willman K.M."/>
            <person name="Ouma W.Z."/>
            <person name="Meulia T."/>
            <person name="Sideli G.M."/>
            <person name="Gradziel T.M."/>
            <person name="Fresnedo-Ramirez J."/>
        </authorList>
    </citation>
    <scope>NUCLEOTIDE SEQUENCE [LARGE SCALE GENOMIC DNA]</scope>
    <source>
        <strain evidence="1">Clone GOH B32 T37-40</strain>
    </source>
</reference>
<dbReference type="AlphaFoldDB" id="A0AAD4VTU1"/>